<dbReference type="PROSITE" id="PS50231">
    <property type="entry name" value="RICIN_B_LECTIN"/>
    <property type="match status" value="1"/>
</dbReference>
<dbReference type="Proteomes" id="UP000193467">
    <property type="component" value="Unassembled WGS sequence"/>
</dbReference>
<accession>A0A1Y2FZ85</accession>
<comment type="caution">
    <text evidence="2">The sequence shown here is derived from an EMBL/GenBank/DDBJ whole genome shotgun (WGS) entry which is preliminary data.</text>
</comment>
<evidence type="ECO:0000256" key="1">
    <source>
        <dbReference type="SAM" id="SignalP"/>
    </source>
</evidence>
<protein>
    <submittedName>
        <fullName evidence="2">Uncharacterized protein</fullName>
    </submittedName>
</protein>
<dbReference type="InParanoid" id="A0A1Y2FZ85"/>
<organism evidence="2 3">
    <name type="scientific">Leucosporidium creatinivorum</name>
    <dbReference type="NCBI Taxonomy" id="106004"/>
    <lineage>
        <taxon>Eukaryota</taxon>
        <taxon>Fungi</taxon>
        <taxon>Dikarya</taxon>
        <taxon>Basidiomycota</taxon>
        <taxon>Pucciniomycotina</taxon>
        <taxon>Microbotryomycetes</taxon>
        <taxon>Leucosporidiales</taxon>
        <taxon>Leucosporidium</taxon>
    </lineage>
</organism>
<name>A0A1Y2FZ85_9BASI</name>
<evidence type="ECO:0000313" key="3">
    <source>
        <dbReference type="Proteomes" id="UP000193467"/>
    </source>
</evidence>
<evidence type="ECO:0000313" key="2">
    <source>
        <dbReference type="EMBL" id="ORY88515.1"/>
    </source>
</evidence>
<sequence>MLYTTSLALTSILSLGLGASAFPLQPRASSNETTPYYCAPSVYGYKTLITASEATSPNLSPSHSQRELGTAAPEDTIPYWTIDVGDDERGTVRITDPKSGACVVADNWGATLAGGTCGAPESEWWLTCARCDTDRGVATKCLFESAYVGRCAGYKPAEGQETYLQQCDNQGLSYPNPQTQYWDIAFDSSS</sequence>
<reference evidence="2 3" key="1">
    <citation type="submission" date="2016-07" db="EMBL/GenBank/DDBJ databases">
        <title>Pervasive Adenine N6-methylation of Active Genes in Fungi.</title>
        <authorList>
            <consortium name="DOE Joint Genome Institute"/>
            <person name="Mondo S.J."/>
            <person name="Dannebaum R.O."/>
            <person name="Kuo R.C."/>
            <person name="Labutti K."/>
            <person name="Haridas S."/>
            <person name="Kuo A."/>
            <person name="Salamov A."/>
            <person name="Ahrendt S.R."/>
            <person name="Lipzen A."/>
            <person name="Sullivan W."/>
            <person name="Andreopoulos W.B."/>
            <person name="Clum A."/>
            <person name="Lindquist E."/>
            <person name="Daum C."/>
            <person name="Ramamoorthy G.K."/>
            <person name="Gryganskyi A."/>
            <person name="Culley D."/>
            <person name="Magnuson J.K."/>
            <person name="James T.Y."/>
            <person name="O'Malley M.A."/>
            <person name="Stajich J.E."/>
            <person name="Spatafora J.W."/>
            <person name="Visel A."/>
            <person name="Grigoriev I.V."/>
        </authorList>
    </citation>
    <scope>NUCLEOTIDE SEQUENCE [LARGE SCALE GENOMIC DNA]</scope>
    <source>
        <strain evidence="2 3">62-1032</strain>
    </source>
</reference>
<keyword evidence="1" id="KW-0732">Signal</keyword>
<feature type="chain" id="PRO_5012914834" evidence="1">
    <location>
        <begin position="22"/>
        <end position="190"/>
    </location>
</feature>
<dbReference type="AlphaFoldDB" id="A0A1Y2FZ85"/>
<gene>
    <name evidence="2" type="ORF">BCR35DRAFT_15862</name>
</gene>
<proteinExistence type="predicted"/>
<dbReference type="EMBL" id="MCGR01000010">
    <property type="protein sequence ID" value="ORY88515.1"/>
    <property type="molecule type" value="Genomic_DNA"/>
</dbReference>
<feature type="signal peptide" evidence="1">
    <location>
        <begin position="1"/>
        <end position="21"/>
    </location>
</feature>
<keyword evidence="3" id="KW-1185">Reference proteome</keyword>